<dbReference type="AlphaFoldDB" id="A0A3N1GZK9"/>
<evidence type="ECO:0000256" key="1">
    <source>
        <dbReference type="PROSITE-ProRule" id="PRU00339"/>
    </source>
</evidence>
<dbReference type="PANTHER" id="PTHR47691">
    <property type="entry name" value="REGULATOR-RELATED"/>
    <property type="match status" value="1"/>
</dbReference>
<keyword evidence="3" id="KW-1185">Reference proteome</keyword>
<dbReference type="OrthoDB" id="581105at2"/>
<dbReference type="Gene3D" id="3.40.50.300">
    <property type="entry name" value="P-loop containing nucleotide triphosphate hydrolases"/>
    <property type="match status" value="1"/>
</dbReference>
<dbReference type="PROSITE" id="PS50005">
    <property type="entry name" value="TPR"/>
    <property type="match status" value="1"/>
</dbReference>
<dbReference type="Proteomes" id="UP000268727">
    <property type="component" value="Unassembled WGS sequence"/>
</dbReference>
<reference evidence="2 3" key="1">
    <citation type="submission" date="2018-11" db="EMBL/GenBank/DDBJ databases">
        <title>Sequencing the genomes of 1000 actinobacteria strains.</title>
        <authorList>
            <person name="Klenk H.-P."/>
        </authorList>
    </citation>
    <scope>NUCLEOTIDE SEQUENCE [LARGE SCALE GENOMIC DNA]</scope>
    <source>
        <strain evidence="2 3">DSM 44231</strain>
    </source>
</reference>
<organism evidence="2 3">
    <name type="scientific">Saccharothrix texasensis</name>
    <dbReference type="NCBI Taxonomy" id="103734"/>
    <lineage>
        <taxon>Bacteria</taxon>
        <taxon>Bacillati</taxon>
        <taxon>Actinomycetota</taxon>
        <taxon>Actinomycetes</taxon>
        <taxon>Pseudonocardiales</taxon>
        <taxon>Pseudonocardiaceae</taxon>
        <taxon>Saccharothrix</taxon>
    </lineage>
</organism>
<dbReference type="GO" id="GO:0043531">
    <property type="term" value="F:ADP binding"/>
    <property type="evidence" value="ECO:0007669"/>
    <property type="project" value="InterPro"/>
</dbReference>
<evidence type="ECO:0000313" key="2">
    <source>
        <dbReference type="EMBL" id="ROP35730.1"/>
    </source>
</evidence>
<dbReference type="SUPFAM" id="SSF48452">
    <property type="entry name" value="TPR-like"/>
    <property type="match status" value="1"/>
</dbReference>
<gene>
    <name evidence="2" type="ORF">EDD40_0978</name>
</gene>
<name>A0A3N1GZK9_9PSEU</name>
<dbReference type="PRINTS" id="PR00364">
    <property type="entry name" value="DISEASERSIST"/>
</dbReference>
<proteinExistence type="predicted"/>
<dbReference type="Gene3D" id="1.25.40.10">
    <property type="entry name" value="Tetratricopeptide repeat domain"/>
    <property type="match status" value="1"/>
</dbReference>
<dbReference type="InterPro" id="IPR027417">
    <property type="entry name" value="P-loop_NTPase"/>
</dbReference>
<evidence type="ECO:0000313" key="3">
    <source>
        <dbReference type="Proteomes" id="UP000268727"/>
    </source>
</evidence>
<dbReference type="InterPro" id="IPR011990">
    <property type="entry name" value="TPR-like_helical_dom_sf"/>
</dbReference>
<accession>A0A3N1GZK9</accession>
<sequence length="713" mass="75078">MTDGVGVSNSLAGTAVVGAVVQAGSIGQVVLPTPRAPVPRQLPAGVRDFTGRAGELAAVGSALGGSSDEPGGPSVVVLEGMGGVGKTSLAVRWARGAESRFPDGTLFADLRGYGPSAPLVPSAVLAGFLQGLGVSAEAVPAAEEAQVGLYRSLTASRRVLVVLDNAVSADQVRPLLPAGSGCVTVVTGRMALTGLAVSDGAVRLPVGVLPVEDAVALVEGVIGEERARAEPEAVASLVTLCGGLPLALRVAACRVAGRRHGSVAGLVAEIAGQRGRVEGLSVSGDDSAAVRAVFDASYARLSPEQARLFRLLGLHPAAELGEGAAAALSDWPMSRVHRLLEDLADLNLVEPVEVGRYRLHDLAHAYAAGRADVDDSGSDRRQAMERVIGWYATVADVADRVVFPGNSPFALRGRAPGVPEFDRATAMAWLIVELPTLMAAVRIAHRDGLWEETILLAGAYRFVTLRPQSWWPLRLEAETLGLSAAQAAGDDASELSLLIRRGNTHHDMGLWAQAEADFMQVLEASRRVGDTVRELDAWCGLGYLHRAHERYEQALACYTGALPLARRAGEVRTEAVVEGNLGAIHTAAGRPREGLVHAERELVLRRAADPASEAHALQAMAVAWQQLGEHRRVLELCEQALQSCREVGGMEYLVAPLCETAATSHEYLRQPAQARQKLEEAIAVLTTLMDPQAEQVLLRLRALEAGAADQSSP</sequence>
<feature type="repeat" description="TPR" evidence="1">
    <location>
        <begin position="535"/>
        <end position="568"/>
    </location>
</feature>
<dbReference type="Pfam" id="PF13424">
    <property type="entry name" value="TPR_12"/>
    <property type="match status" value="1"/>
</dbReference>
<dbReference type="PANTHER" id="PTHR47691:SF3">
    <property type="entry name" value="HTH-TYPE TRANSCRIPTIONAL REGULATOR RV0890C-RELATED"/>
    <property type="match status" value="1"/>
</dbReference>
<comment type="caution">
    <text evidence="2">The sequence shown here is derived from an EMBL/GenBank/DDBJ whole genome shotgun (WGS) entry which is preliminary data.</text>
</comment>
<protein>
    <submittedName>
        <fullName evidence="2">Tetratricopeptide repeat protein</fullName>
    </submittedName>
</protein>
<dbReference type="InterPro" id="IPR019734">
    <property type="entry name" value="TPR_rpt"/>
</dbReference>
<dbReference type="SUPFAM" id="SSF52540">
    <property type="entry name" value="P-loop containing nucleoside triphosphate hydrolases"/>
    <property type="match status" value="1"/>
</dbReference>
<dbReference type="EMBL" id="RJKM01000001">
    <property type="protein sequence ID" value="ROP35730.1"/>
    <property type="molecule type" value="Genomic_DNA"/>
</dbReference>
<dbReference type="RefSeq" id="WP_148088682.1">
    <property type="nucleotide sequence ID" value="NZ_RJKM01000001.1"/>
</dbReference>
<keyword evidence="1" id="KW-0802">TPR repeat</keyword>
<dbReference type="SMART" id="SM00028">
    <property type="entry name" value="TPR"/>
    <property type="match status" value="4"/>
</dbReference>